<proteinExistence type="predicted"/>
<reference evidence="2" key="1">
    <citation type="journal article" date="2015" name="Nat. Genet.">
        <title>The pineapple genome and the evolution of CAM photosynthesis.</title>
        <authorList>
            <person name="Ming R."/>
            <person name="VanBuren R."/>
            <person name="Wai C.M."/>
            <person name="Tang H."/>
            <person name="Schatz M.C."/>
            <person name="Bowers J.E."/>
            <person name="Lyons E."/>
            <person name="Wang M.L."/>
            <person name="Chen J."/>
            <person name="Biggers E."/>
            <person name="Zhang J."/>
            <person name="Huang L."/>
            <person name="Zhang L."/>
            <person name="Miao W."/>
            <person name="Zhang J."/>
            <person name="Ye Z."/>
            <person name="Miao C."/>
            <person name="Lin Z."/>
            <person name="Wang H."/>
            <person name="Zhou H."/>
            <person name="Yim W.C."/>
            <person name="Priest H.D."/>
            <person name="Zheng C."/>
            <person name="Woodhouse M."/>
            <person name="Edger P.P."/>
            <person name="Guyot R."/>
            <person name="Guo H.B."/>
            <person name="Guo H."/>
            <person name="Zheng G."/>
            <person name="Singh R."/>
            <person name="Sharma A."/>
            <person name="Min X."/>
            <person name="Zheng Y."/>
            <person name="Lee H."/>
            <person name="Gurtowski J."/>
            <person name="Sedlazeck F.J."/>
            <person name="Harkess A."/>
            <person name="McKain M.R."/>
            <person name="Liao Z."/>
            <person name="Fang J."/>
            <person name="Liu J."/>
            <person name="Zhang X."/>
            <person name="Zhang Q."/>
            <person name="Hu W."/>
            <person name="Qin Y."/>
            <person name="Wang K."/>
            <person name="Chen L.Y."/>
            <person name="Shirley N."/>
            <person name="Lin Y.R."/>
            <person name="Liu L.Y."/>
            <person name="Hernandez A.G."/>
            <person name="Wright C.L."/>
            <person name="Bulone V."/>
            <person name="Tuskan G.A."/>
            <person name="Heath K."/>
            <person name="Zee F."/>
            <person name="Moore P.H."/>
            <person name="Sunkar R."/>
            <person name="Leebens-Mack J.H."/>
            <person name="Mockler T."/>
            <person name="Bennetzen J.L."/>
            <person name="Freeling M."/>
            <person name="Sankoff D."/>
            <person name="Paterson A.H."/>
            <person name="Zhu X."/>
            <person name="Yang X."/>
            <person name="Smith J.A."/>
            <person name="Cushman J.C."/>
            <person name="Paull R.E."/>
            <person name="Yu Q."/>
        </authorList>
    </citation>
    <scope>NUCLEOTIDE SEQUENCE [LARGE SCALE GENOMIC DNA]</scope>
    <source>
        <strain evidence="2">cv. F153</strain>
    </source>
</reference>
<keyword evidence="2" id="KW-1185">Reference proteome</keyword>
<keyword evidence="1" id="KW-0472">Membrane</keyword>
<keyword evidence="1" id="KW-1133">Transmembrane helix</keyword>
<gene>
    <name evidence="3" type="primary">LOC109710038</name>
</gene>
<organism evidence="2 3">
    <name type="scientific">Ananas comosus</name>
    <name type="common">Pineapple</name>
    <name type="synonym">Ananas ananas</name>
    <dbReference type="NCBI Taxonomy" id="4615"/>
    <lineage>
        <taxon>Eukaryota</taxon>
        <taxon>Viridiplantae</taxon>
        <taxon>Streptophyta</taxon>
        <taxon>Embryophyta</taxon>
        <taxon>Tracheophyta</taxon>
        <taxon>Spermatophyta</taxon>
        <taxon>Magnoliopsida</taxon>
        <taxon>Liliopsida</taxon>
        <taxon>Poales</taxon>
        <taxon>Bromeliaceae</taxon>
        <taxon>Bromelioideae</taxon>
        <taxon>Ananas</taxon>
    </lineage>
</organism>
<sequence>MKNRNEKLSIDHHLFVFFAYFNLSMIITGGCKYQGSHICPQLLFNAYNQIKYPRLNWRQNLARQWPTYMACSTHPTLTPLFSLSPSLHAVNQDAPESPTRDVEKGIRDNLQVEEVPQQESFEPRVFMKLFIVTKIDRTFASLRPSSPTTS</sequence>
<dbReference type="GeneID" id="109710038"/>
<keyword evidence="1" id="KW-0812">Transmembrane</keyword>
<name>A0A6P5F3K9_ANACO</name>
<evidence type="ECO:0000313" key="3">
    <source>
        <dbReference type="RefSeq" id="XP_020088043.1"/>
    </source>
</evidence>
<reference evidence="3" key="2">
    <citation type="submission" date="2025-08" db="UniProtKB">
        <authorList>
            <consortium name="RefSeq"/>
        </authorList>
    </citation>
    <scope>IDENTIFICATION</scope>
    <source>
        <tissue evidence="3">Leaf</tissue>
    </source>
</reference>
<evidence type="ECO:0000313" key="2">
    <source>
        <dbReference type="Proteomes" id="UP000515123"/>
    </source>
</evidence>
<dbReference type="PROSITE" id="PS51257">
    <property type="entry name" value="PROKAR_LIPOPROTEIN"/>
    <property type="match status" value="1"/>
</dbReference>
<dbReference type="Proteomes" id="UP000515123">
    <property type="component" value="Linkage group 5"/>
</dbReference>
<accession>A0A6P5F3K9</accession>
<feature type="transmembrane region" description="Helical" evidence="1">
    <location>
        <begin position="12"/>
        <end position="30"/>
    </location>
</feature>
<protein>
    <submittedName>
        <fullName evidence="3">Uncharacterized protein LOC109710038 isoform X3</fullName>
    </submittedName>
</protein>
<dbReference type="AlphaFoldDB" id="A0A6P5F3K9"/>
<evidence type="ECO:0000256" key="1">
    <source>
        <dbReference type="SAM" id="Phobius"/>
    </source>
</evidence>
<dbReference type="RefSeq" id="XP_020088043.1">
    <property type="nucleotide sequence ID" value="XM_020232454.1"/>
</dbReference>